<dbReference type="GO" id="GO:0005737">
    <property type="term" value="C:cytoplasm"/>
    <property type="evidence" value="ECO:0007669"/>
    <property type="project" value="TreeGrafter"/>
</dbReference>
<evidence type="ECO:0000256" key="7">
    <source>
        <dbReference type="ARBA" id="ARBA00013023"/>
    </source>
</evidence>
<evidence type="ECO:0000256" key="14">
    <source>
        <dbReference type="ARBA" id="ARBA00022842"/>
    </source>
</evidence>
<evidence type="ECO:0000256" key="18">
    <source>
        <dbReference type="ARBA" id="ARBA00032510"/>
    </source>
</evidence>
<evidence type="ECO:0000256" key="20">
    <source>
        <dbReference type="ARBA" id="ARBA00047808"/>
    </source>
</evidence>
<dbReference type="RefSeq" id="WP_088861048.1">
    <property type="nucleotide sequence ID" value="NZ_CP022115.1"/>
</dbReference>
<dbReference type="GO" id="GO:0004326">
    <property type="term" value="F:tetrahydrofolylpolyglutamate synthase activity"/>
    <property type="evidence" value="ECO:0007669"/>
    <property type="project" value="UniProtKB-EC"/>
</dbReference>
<comment type="pathway">
    <text evidence="4">Cofactor biosynthesis; tetrahydrofolylpolyglutamate biosynthesis.</text>
</comment>
<dbReference type="Proteomes" id="UP000197424">
    <property type="component" value="Chromosome"/>
</dbReference>
<evidence type="ECO:0000256" key="5">
    <source>
        <dbReference type="ARBA" id="ARBA00008276"/>
    </source>
</evidence>
<evidence type="ECO:0000256" key="21">
    <source>
        <dbReference type="ARBA" id="ARBA00049035"/>
    </source>
</evidence>
<evidence type="ECO:0000256" key="12">
    <source>
        <dbReference type="ARBA" id="ARBA00022741"/>
    </source>
</evidence>
<proteinExistence type="inferred from homology"/>
<feature type="domain" description="Mur ligase C-terminal" evidence="24">
    <location>
        <begin position="289"/>
        <end position="410"/>
    </location>
</feature>
<dbReference type="GO" id="GO:0046654">
    <property type="term" value="P:tetrahydrofolate biosynthetic process"/>
    <property type="evidence" value="ECO:0007669"/>
    <property type="project" value="UniProtKB-UniPathway"/>
</dbReference>
<dbReference type="PIRSF" id="PIRSF001563">
    <property type="entry name" value="Folylpolyglu_synth"/>
    <property type="match status" value="1"/>
</dbReference>
<evidence type="ECO:0000256" key="16">
    <source>
        <dbReference type="ARBA" id="ARBA00030048"/>
    </source>
</evidence>
<dbReference type="FunFam" id="3.40.1190.10:FF:000004">
    <property type="entry name" value="Dihydrofolate synthase/folylpolyglutamate synthase"/>
    <property type="match status" value="1"/>
</dbReference>
<comment type="catalytic activity">
    <reaction evidence="21">
        <text>(6R)-5,10-methylenetetrahydrofolyl-(gamma-L-Glu)(n) + L-glutamate + ATP = (6R)-5,10-methylenetetrahydrofolyl-(gamma-L-Glu)(n+1) + ADP + phosphate + H(+)</text>
        <dbReference type="Rhea" id="RHEA:51912"/>
        <dbReference type="Rhea" id="RHEA-COMP:13257"/>
        <dbReference type="Rhea" id="RHEA-COMP:13258"/>
        <dbReference type="ChEBI" id="CHEBI:15378"/>
        <dbReference type="ChEBI" id="CHEBI:29985"/>
        <dbReference type="ChEBI" id="CHEBI:30616"/>
        <dbReference type="ChEBI" id="CHEBI:43474"/>
        <dbReference type="ChEBI" id="CHEBI:136572"/>
        <dbReference type="ChEBI" id="CHEBI:456216"/>
        <dbReference type="EC" id="6.3.2.17"/>
    </reaction>
</comment>
<evidence type="ECO:0000313" key="26">
    <source>
        <dbReference type="EMBL" id="ASJ25005.1"/>
    </source>
</evidence>
<evidence type="ECO:0000256" key="11">
    <source>
        <dbReference type="ARBA" id="ARBA00022723"/>
    </source>
</evidence>
<dbReference type="NCBIfam" id="TIGR01499">
    <property type="entry name" value="folC"/>
    <property type="match status" value="1"/>
</dbReference>
<dbReference type="GO" id="GO:0005524">
    <property type="term" value="F:ATP binding"/>
    <property type="evidence" value="ECO:0007669"/>
    <property type="project" value="UniProtKB-KW"/>
</dbReference>
<comment type="subunit">
    <text evidence="6">Monomer.</text>
</comment>
<name>A0A248LKD1_9NEIS</name>
<dbReference type="Gene3D" id="3.40.1190.10">
    <property type="entry name" value="Mur-like, catalytic domain"/>
    <property type="match status" value="1"/>
</dbReference>
<evidence type="ECO:0000256" key="10">
    <source>
        <dbReference type="ARBA" id="ARBA00022598"/>
    </source>
</evidence>
<evidence type="ECO:0000256" key="3">
    <source>
        <dbReference type="ARBA" id="ARBA00004799"/>
    </source>
</evidence>
<evidence type="ECO:0000256" key="8">
    <source>
        <dbReference type="ARBA" id="ARBA00013025"/>
    </source>
</evidence>
<dbReference type="InterPro" id="IPR036565">
    <property type="entry name" value="Mur-like_cat_sf"/>
</dbReference>
<dbReference type="GO" id="GO:0046656">
    <property type="term" value="P:folic acid biosynthetic process"/>
    <property type="evidence" value="ECO:0007669"/>
    <property type="project" value="UniProtKB-KW"/>
</dbReference>
<dbReference type="GO" id="GO:0008841">
    <property type="term" value="F:dihydrofolate synthase activity"/>
    <property type="evidence" value="ECO:0007669"/>
    <property type="project" value="UniProtKB-EC"/>
</dbReference>
<comment type="function">
    <text evidence="2">Functions in two distinct reactions of the de novo folate biosynthetic pathway. Catalyzes the addition of a glutamate residue to dihydropteroate (7,8-dihydropteroate or H2Pte) to form dihydrofolate (7,8-dihydrofolate monoglutamate or H2Pte-Glu). Also catalyzes successive additions of L-glutamate to tetrahydrofolate or 10-formyltetrahydrofolate or 5,10-methylenetetrahydrofolate, leading to folylpolyglutamate derivatives.</text>
</comment>
<dbReference type="NCBIfam" id="NF008101">
    <property type="entry name" value="PRK10846.1"/>
    <property type="match status" value="1"/>
</dbReference>
<dbReference type="Pfam" id="PF08245">
    <property type="entry name" value="Mur_ligase_M"/>
    <property type="match status" value="1"/>
</dbReference>
<evidence type="ECO:0000256" key="1">
    <source>
        <dbReference type="ARBA" id="ARBA00001946"/>
    </source>
</evidence>
<dbReference type="OrthoDB" id="9809356at2"/>
<keyword evidence="11" id="KW-0479">Metal-binding</keyword>
<dbReference type="Gene3D" id="3.90.190.20">
    <property type="entry name" value="Mur ligase, C-terminal domain"/>
    <property type="match status" value="1"/>
</dbReference>
<accession>A0A248LKD1</accession>
<comment type="catalytic activity">
    <reaction evidence="19">
        <text>(6S)-5,6,7,8-tetrahydrofolyl-(gamma-L-Glu)(n) + L-glutamate + ATP = (6S)-5,6,7,8-tetrahydrofolyl-(gamma-L-Glu)(n+1) + ADP + phosphate + H(+)</text>
        <dbReference type="Rhea" id="RHEA:10580"/>
        <dbReference type="Rhea" id="RHEA-COMP:14738"/>
        <dbReference type="Rhea" id="RHEA-COMP:14740"/>
        <dbReference type="ChEBI" id="CHEBI:15378"/>
        <dbReference type="ChEBI" id="CHEBI:29985"/>
        <dbReference type="ChEBI" id="CHEBI:30616"/>
        <dbReference type="ChEBI" id="CHEBI:43474"/>
        <dbReference type="ChEBI" id="CHEBI:141005"/>
        <dbReference type="ChEBI" id="CHEBI:456216"/>
        <dbReference type="EC" id="6.3.2.17"/>
    </reaction>
</comment>
<keyword evidence="13 23" id="KW-0067">ATP-binding</keyword>
<evidence type="ECO:0000259" key="24">
    <source>
        <dbReference type="Pfam" id="PF02875"/>
    </source>
</evidence>
<comment type="cofactor">
    <cofactor evidence="1">
        <name>Mg(2+)</name>
        <dbReference type="ChEBI" id="CHEBI:18420"/>
    </cofactor>
</comment>
<dbReference type="InterPro" id="IPR018109">
    <property type="entry name" value="Folylpolyglutamate_synth_CS"/>
</dbReference>
<feature type="domain" description="Mur ligase central" evidence="25">
    <location>
        <begin position="47"/>
        <end position="187"/>
    </location>
</feature>
<evidence type="ECO:0000259" key="25">
    <source>
        <dbReference type="Pfam" id="PF08245"/>
    </source>
</evidence>
<dbReference type="EC" id="6.3.2.17" evidence="8"/>
<evidence type="ECO:0000256" key="4">
    <source>
        <dbReference type="ARBA" id="ARBA00005150"/>
    </source>
</evidence>
<organism evidence="26 27">
    <name type="scientific">Laribacter hongkongensis</name>
    <dbReference type="NCBI Taxonomy" id="168471"/>
    <lineage>
        <taxon>Bacteria</taxon>
        <taxon>Pseudomonadati</taxon>
        <taxon>Pseudomonadota</taxon>
        <taxon>Betaproteobacteria</taxon>
        <taxon>Neisseriales</taxon>
        <taxon>Aquaspirillaceae</taxon>
        <taxon>Laribacter</taxon>
    </lineage>
</organism>
<evidence type="ECO:0000256" key="15">
    <source>
        <dbReference type="ARBA" id="ARBA00022909"/>
    </source>
</evidence>
<evidence type="ECO:0000256" key="6">
    <source>
        <dbReference type="ARBA" id="ARBA00011245"/>
    </source>
</evidence>
<evidence type="ECO:0000256" key="23">
    <source>
        <dbReference type="PIRNR" id="PIRNR001563"/>
    </source>
</evidence>
<dbReference type="InterPro" id="IPR001645">
    <property type="entry name" value="Folylpolyglutamate_synth"/>
</dbReference>
<dbReference type="InterPro" id="IPR004101">
    <property type="entry name" value="Mur_ligase_C"/>
</dbReference>
<sequence length="424" mass="45971">MTLPTTLAGWLSHLESLHLSSIDLGLERVRQVVDAMQLRPGFPVITVGGTNGKGSVCAMLTRILASAGYRVGTYTSPHLMVYNERIAIDAEPLSDEAIVRGLAAVEAGRGDVPLTYFEFGTLAAMWNFVDAKVDVAILEVGLGGRLDAVNMFEPDCAAVVSVDLDHQDWLGDNREDIGFEKAGIFRAGKPALCADPQPPARLVGHAAAIGAPLWLAGRDFGFTRTDPLQWEFWCGQSRRHALPTPALRGNYQMGNAALVLAILEAVRDRLPVGAGAVRRGLLEVEWPARFQVLPGRPVTVLDVGHNPHAIRAMVSSLQTLNYAERRLAVFSMLADKDVDSVIELAKDEFDEWWVAPIADSPRAMPVAGLVARLRAHGVTRIHECADLATAYRQAREQATENDRITVFGSFHTVAAIVAASRSDS</sequence>
<keyword evidence="12 23" id="KW-0547">Nucleotide-binding</keyword>
<dbReference type="SUPFAM" id="SSF53623">
    <property type="entry name" value="MurD-like peptide ligases, catalytic domain"/>
    <property type="match status" value="1"/>
</dbReference>
<dbReference type="EMBL" id="CP022115">
    <property type="protein sequence ID" value="ASJ25005.1"/>
    <property type="molecule type" value="Genomic_DNA"/>
</dbReference>
<dbReference type="InterPro" id="IPR036615">
    <property type="entry name" value="Mur_ligase_C_dom_sf"/>
</dbReference>
<dbReference type="SUPFAM" id="SSF53244">
    <property type="entry name" value="MurD-like peptide ligases, peptide-binding domain"/>
    <property type="match status" value="1"/>
</dbReference>
<evidence type="ECO:0000256" key="22">
    <source>
        <dbReference type="ARBA" id="ARBA00049161"/>
    </source>
</evidence>
<reference evidence="27" key="1">
    <citation type="submission" date="2017-06" db="EMBL/GenBank/DDBJ databases">
        <title>Whole genome sequence of Laribacter hongkongensis LHGZ1.</title>
        <authorList>
            <person name="Chen D."/>
            <person name="Wu H."/>
            <person name="Chen J."/>
        </authorList>
    </citation>
    <scope>NUCLEOTIDE SEQUENCE [LARGE SCALE GENOMIC DNA]</scope>
    <source>
        <strain evidence="27">LHGZ1</strain>
    </source>
</reference>
<comment type="similarity">
    <text evidence="5 23">Belongs to the folylpolyglutamate synthase family.</text>
</comment>
<evidence type="ECO:0000256" key="2">
    <source>
        <dbReference type="ARBA" id="ARBA00002714"/>
    </source>
</evidence>
<evidence type="ECO:0000313" key="27">
    <source>
        <dbReference type="Proteomes" id="UP000197424"/>
    </source>
</evidence>
<evidence type="ECO:0000256" key="19">
    <source>
        <dbReference type="ARBA" id="ARBA00047493"/>
    </source>
</evidence>
<comment type="pathway">
    <text evidence="3">Cofactor biosynthesis; tetrahydrofolate biosynthesis; 7,8-dihydrofolate from 2-amino-4-hydroxy-6-hydroxymethyl-7,8-dihydropteridine diphosphate and 4-aminobenzoate: step 2/2.</text>
</comment>
<dbReference type="GO" id="GO:0046872">
    <property type="term" value="F:metal ion binding"/>
    <property type="evidence" value="ECO:0007669"/>
    <property type="project" value="UniProtKB-KW"/>
</dbReference>
<keyword evidence="10 23" id="KW-0436">Ligase</keyword>
<dbReference type="UniPathway" id="UPA00077">
    <property type="reaction ID" value="UER00157"/>
</dbReference>
<dbReference type="PANTHER" id="PTHR11136">
    <property type="entry name" value="FOLYLPOLYGLUTAMATE SYNTHASE-RELATED"/>
    <property type="match status" value="1"/>
</dbReference>
<keyword evidence="15" id="KW-0289">Folate biosynthesis</keyword>
<dbReference type="PROSITE" id="PS01011">
    <property type="entry name" value="FOLYLPOLYGLU_SYNT_1"/>
    <property type="match status" value="1"/>
</dbReference>
<evidence type="ECO:0000256" key="9">
    <source>
        <dbReference type="ARBA" id="ARBA00019357"/>
    </source>
</evidence>
<comment type="catalytic activity">
    <reaction evidence="20">
        <text>10-formyltetrahydrofolyl-(gamma-L-Glu)(n) + L-glutamate + ATP = 10-formyltetrahydrofolyl-(gamma-L-Glu)(n+1) + ADP + phosphate + H(+)</text>
        <dbReference type="Rhea" id="RHEA:51904"/>
        <dbReference type="Rhea" id="RHEA-COMP:13088"/>
        <dbReference type="Rhea" id="RHEA-COMP:14300"/>
        <dbReference type="ChEBI" id="CHEBI:15378"/>
        <dbReference type="ChEBI" id="CHEBI:29985"/>
        <dbReference type="ChEBI" id="CHEBI:30616"/>
        <dbReference type="ChEBI" id="CHEBI:43474"/>
        <dbReference type="ChEBI" id="CHEBI:134413"/>
        <dbReference type="ChEBI" id="CHEBI:456216"/>
        <dbReference type="EC" id="6.3.2.17"/>
    </reaction>
</comment>
<dbReference type="EC" id="6.3.2.12" evidence="7"/>
<comment type="catalytic activity">
    <reaction evidence="22">
        <text>7,8-dihydropteroate + L-glutamate + ATP = 7,8-dihydrofolate + ADP + phosphate + H(+)</text>
        <dbReference type="Rhea" id="RHEA:23584"/>
        <dbReference type="ChEBI" id="CHEBI:15378"/>
        <dbReference type="ChEBI" id="CHEBI:17839"/>
        <dbReference type="ChEBI" id="CHEBI:29985"/>
        <dbReference type="ChEBI" id="CHEBI:30616"/>
        <dbReference type="ChEBI" id="CHEBI:43474"/>
        <dbReference type="ChEBI" id="CHEBI:57451"/>
        <dbReference type="ChEBI" id="CHEBI:456216"/>
        <dbReference type="EC" id="6.3.2.12"/>
    </reaction>
</comment>
<keyword evidence="14" id="KW-0460">Magnesium</keyword>
<dbReference type="AlphaFoldDB" id="A0A248LKD1"/>
<gene>
    <name evidence="26" type="primary">folC</name>
    <name evidence="26" type="ORF">LHGZ1_2174</name>
</gene>
<dbReference type="Pfam" id="PF02875">
    <property type="entry name" value="Mur_ligase_C"/>
    <property type="match status" value="1"/>
</dbReference>
<evidence type="ECO:0000256" key="13">
    <source>
        <dbReference type="ARBA" id="ARBA00022840"/>
    </source>
</evidence>
<evidence type="ECO:0000256" key="17">
    <source>
        <dbReference type="ARBA" id="ARBA00030592"/>
    </source>
</evidence>
<dbReference type="PANTHER" id="PTHR11136:SF0">
    <property type="entry name" value="DIHYDROFOLATE SYNTHETASE-RELATED"/>
    <property type="match status" value="1"/>
</dbReference>
<dbReference type="InterPro" id="IPR013221">
    <property type="entry name" value="Mur_ligase_cen"/>
</dbReference>
<protein>
    <recommendedName>
        <fullName evidence="9">Dihydrofolate synthase/folylpolyglutamate synthase</fullName>
        <ecNumber evidence="7">6.3.2.12</ecNumber>
        <ecNumber evidence="8">6.3.2.17</ecNumber>
    </recommendedName>
    <alternativeName>
        <fullName evidence="18">Folylpoly-gamma-glutamate synthetase-dihydrofolate synthetase</fullName>
    </alternativeName>
    <alternativeName>
        <fullName evidence="16">Folylpolyglutamate synthetase</fullName>
    </alternativeName>
    <alternativeName>
        <fullName evidence="17">Tetrahydrofolylpolyglutamate synthase</fullName>
    </alternativeName>
</protein>